<gene>
    <name evidence="1" type="ORF">LOK49_LG05G03524</name>
</gene>
<reference evidence="1 2" key="1">
    <citation type="journal article" date="2022" name="Plant J.">
        <title>Chromosome-level genome of Camellia lanceoleosa provides a valuable resource for understanding genome evolution and self-incompatibility.</title>
        <authorList>
            <person name="Gong W."/>
            <person name="Xiao S."/>
            <person name="Wang L."/>
            <person name="Liao Z."/>
            <person name="Chang Y."/>
            <person name="Mo W."/>
            <person name="Hu G."/>
            <person name="Li W."/>
            <person name="Zhao G."/>
            <person name="Zhu H."/>
            <person name="Hu X."/>
            <person name="Ji K."/>
            <person name="Xiang X."/>
            <person name="Song Q."/>
            <person name="Yuan D."/>
            <person name="Jin S."/>
            <person name="Zhang L."/>
        </authorList>
    </citation>
    <scope>NUCLEOTIDE SEQUENCE [LARGE SCALE GENOMIC DNA]</scope>
    <source>
        <strain evidence="1">SQ_2022a</strain>
    </source>
</reference>
<dbReference type="Proteomes" id="UP001060215">
    <property type="component" value="Chromosome 4"/>
</dbReference>
<keyword evidence="2" id="KW-1185">Reference proteome</keyword>
<name>A0ACC0HS54_9ERIC</name>
<sequence length="407" mass="46338">MLTHTNSPLQNLMHDVIQILEKKTCNGETTFVCSPLSLNATLNMVAAVTKGRTLEKYLDFLGLKSVENVNSISMKIMDVTCKRGPSQNITGDRRRDLIISFVNGAWASKCFPIVHSYLELLSRVYNAESKVVDFQNKADEVVDEVNSWAKAATRGLITNILKPKSLSPDIAIILANGLYFKGTWSREFDAKYTKNRDFYILNGDTVSVLFMTNHHDKYLYGSCEGFKVLKIWYQSGNGKAALNPQFAMYLFLPDVRDRLQDLLREFESNPGFSQKDLRSNMDLEKLDEIWIPKFKFSYDFDVCGEMLDMGHSLPTNENPRDFTEIIHVPNPKGIPVFVTNMFHKAFIEVDEIGTEAAAISIYIMDGCAMSRIEHPSFIANHPFFLHDQGRDVRVGSFHWSSRKSNLR</sequence>
<dbReference type="EMBL" id="CM045761">
    <property type="protein sequence ID" value="KAI8015976.1"/>
    <property type="molecule type" value="Genomic_DNA"/>
</dbReference>
<proteinExistence type="predicted"/>
<evidence type="ECO:0000313" key="2">
    <source>
        <dbReference type="Proteomes" id="UP001060215"/>
    </source>
</evidence>
<accession>A0ACC0HS54</accession>
<organism evidence="1 2">
    <name type="scientific">Camellia lanceoleosa</name>
    <dbReference type="NCBI Taxonomy" id="1840588"/>
    <lineage>
        <taxon>Eukaryota</taxon>
        <taxon>Viridiplantae</taxon>
        <taxon>Streptophyta</taxon>
        <taxon>Embryophyta</taxon>
        <taxon>Tracheophyta</taxon>
        <taxon>Spermatophyta</taxon>
        <taxon>Magnoliopsida</taxon>
        <taxon>eudicotyledons</taxon>
        <taxon>Gunneridae</taxon>
        <taxon>Pentapetalae</taxon>
        <taxon>asterids</taxon>
        <taxon>Ericales</taxon>
        <taxon>Theaceae</taxon>
        <taxon>Camellia</taxon>
    </lineage>
</organism>
<evidence type="ECO:0000313" key="1">
    <source>
        <dbReference type="EMBL" id="KAI8015976.1"/>
    </source>
</evidence>
<protein>
    <submittedName>
        <fullName evidence="1">Serpin-Z10</fullName>
    </submittedName>
</protein>
<comment type="caution">
    <text evidence="1">The sequence shown here is derived from an EMBL/GenBank/DDBJ whole genome shotgun (WGS) entry which is preliminary data.</text>
</comment>